<dbReference type="RefSeq" id="WP_245821387.1">
    <property type="nucleotide sequence ID" value="NZ_FTOA01000003.1"/>
</dbReference>
<reference evidence="2 3" key="1">
    <citation type="submission" date="2017-01" db="EMBL/GenBank/DDBJ databases">
        <authorList>
            <person name="Mah S.A."/>
            <person name="Swanson W.J."/>
            <person name="Moy G.W."/>
            <person name="Vacquier V.D."/>
        </authorList>
    </citation>
    <scope>NUCLEOTIDE SEQUENCE [LARGE SCALE GENOMIC DNA]</scope>
    <source>
        <strain evidence="2 3">DSM 11589</strain>
    </source>
</reference>
<dbReference type="InterPro" id="IPR029061">
    <property type="entry name" value="THDP-binding"/>
</dbReference>
<name>A0A1N7LQC6_9PROT</name>
<accession>A0A1N7LQC6</accession>
<gene>
    <name evidence="2" type="ORF">SAMN05421779_103493</name>
</gene>
<feature type="domain" description="Transketolase N-terminal" evidence="1">
    <location>
        <begin position="33"/>
        <end position="287"/>
    </location>
</feature>
<evidence type="ECO:0000313" key="2">
    <source>
        <dbReference type="EMBL" id="SIS76047.1"/>
    </source>
</evidence>
<dbReference type="PANTHER" id="PTHR47514:SF2">
    <property type="entry name" value="TRANSKETOLASE"/>
    <property type="match status" value="1"/>
</dbReference>
<protein>
    <submittedName>
        <fullName evidence="2">Transketolase subunit A</fullName>
    </submittedName>
</protein>
<evidence type="ECO:0000259" key="1">
    <source>
        <dbReference type="Pfam" id="PF00456"/>
    </source>
</evidence>
<dbReference type="STRING" id="80876.SAMN05421779_103493"/>
<dbReference type="Pfam" id="PF00456">
    <property type="entry name" value="Transketolase_N"/>
    <property type="match status" value="1"/>
</dbReference>
<evidence type="ECO:0000313" key="3">
    <source>
        <dbReference type="Proteomes" id="UP000185678"/>
    </source>
</evidence>
<dbReference type="CDD" id="cd02012">
    <property type="entry name" value="TPP_TK"/>
    <property type="match status" value="1"/>
</dbReference>
<dbReference type="SUPFAM" id="SSF52518">
    <property type="entry name" value="Thiamin diphosphate-binding fold (THDP-binding)"/>
    <property type="match status" value="1"/>
</dbReference>
<proteinExistence type="predicted"/>
<keyword evidence="3" id="KW-1185">Reference proteome</keyword>
<dbReference type="Gene3D" id="3.40.50.970">
    <property type="match status" value="1"/>
</dbReference>
<dbReference type="Proteomes" id="UP000185678">
    <property type="component" value="Unassembled WGS sequence"/>
</dbReference>
<dbReference type="AlphaFoldDB" id="A0A1N7LQC6"/>
<dbReference type="EMBL" id="FTOA01000003">
    <property type="protein sequence ID" value="SIS76047.1"/>
    <property type="molecule type" value="Genomic_DNA"/>
</dbReference>
<organism evidence="2 3">
    <name type="scientific">Insolitispirillum peregrinum</name>
    <dbReference type="NCBI Taxonomy" id="80876"/>
    <lineage>
        <taxon>Bacteria</taxon>
        <taxon>Pseudomonadati</taxon>
        <taxon>Pseudomonadota</taxon>
        <taxon>Alphaproteobacteria</taxon>
        <taxon>Rhodospirillales</taxon>
        <taxon>Novispirillaceae</taxon>
        <taxon>Insolitispirillum</taxon>
    </lineage>
</organism>
<dbReference type="PANTHER" id="PTHR47514">
    <property type="entry name" value="TRANSKETOLASE N-TERMINAL SECTION-RELATED"/>
    <property type="match status" value="1"/>
</dbReference>
<sequence>MSTALPPPRLSTPSMANRWAEASLAQPLDQRSRALRRLVIRALDGGERGHIGPSMSLIEIMRSLYDHVARHDPKNPDWPERDRIILSKGHGCLALYALLADHGYFPDAEIETFCRRDSRLGGHPERGKLPGVEASTGALGHGLSIGLGMALAARLRGQSHSVFVVMGDGEINEGSVWEAAMAIGKHRLERLVAVVDYNKLQSYGLTDDVQPLEPLADKWQAFGFETVQINGHDVEAMTAALTAPRNGKPLALICHTVKGKGIPWAEFSPEWHHKSRLNPDEIQALYAALEAE</sequence>
<dbReference type="InterPro" id="IPR005474">
    <property type="entry name" value="Transketolase_N"/>
</dbReference>